<protein>
    <submittedName>
        <fullName evidence="1">Uncharacterized protein</fullName>
    </submittedName>
</protein>
<organism evidence="1 2">
    <name type="scientific">Ramazzottius varieornatus</name>
    <name type="common">Water bear</name>
    <name type="synonym">Tardigrade</name>
    <dbReference type="NCBI Taxonomy" id="947166"/>
    <lineage>
        <taxon>Eukaryota</taxon>
        <taxon>Metazoa</taxon>
        <taxon>Ecdysozoa</taxon>
        <taxon>Tardigrada</taxon>
        <taxon>Eutardigrada</taxon>
        <taxon>Parachela</taxon>
        <taxon>Hypsibioidea</taxon>
        <taxon>Ramazzottiidae</taxon>
        <taxon>Ramazzottius</taxon>
    </lineage>
</organism>
<comment type="caution">
    <text evidence="1">The sequence shown here is derived from an EMBL/GenBank/DDBJ whole genome shotgun (WGS) entry which is preliminary data.</text>
</comment>
<keyword evidence="2" id="KW-1185">Reference proteome</keyword>
<evidence type="ECO:0000313" key="1">
    <source>
        <dbReference type="EMBL" id="GAV01077.1"/>
    </source>
</evidence>
<sequence length="167" mass="18858">MAVLHCNIDHGVNQGSKSFATHFFKASSVYSTKSNTPWRLLVWLPKEACAFPGNPLLLADYLYTALLDMAVQRIGVGASVMLPHYPALTAANKVEPVTRIFIDKTPHGRPKGCWFPTFQNFRSQDEYIIFHQLAHFLPDIFLQQYSSFSLQHCVNPSSWVSKGVSRE</sequence>
<dbReference type="AlphaFoldDB" id="A0A1D1VHE3"/>
<dbReference type="Proteomes" id="UP000186922">
    <property type="component" value="Unassembled WGS sequence"/>
</dbReference>
<dbReference type="EMBL" id="BDGG01000006">
    <property type="protein sequence ID" value="GAV01077.1"/>
    <property type="molecule type" value="Genomic_DNA"/>
</dbReference>
<name>A0A1D1VHE3_RAMVA</name>
<gene>
    <name evidence="1" type="primary">RvY_11844-1</name>
    <name evidence="1" type="synonym">RvY_11844.1</name>
    <name evidence="1" type="ORF">RvY_11844</name>
</gene>
<accession>A0A1D1VHE3</accession>
<proteinExistence type="predicted"/>
<evidence type="ECO:0000313" key="2">
    <source>
        <dbReference type="Proteomes" id="UP000186922"/>
    </source>
</evidence>
<reference evidence="1 2" key="1">
    <citation type="journal article" date="2016" name="Nat. Commun.">
        <title>Extremotolerant tardigrade genome and improved radiotolerance of human cultured cells by tardigrade-unique protein.</title>
        <authorList>
            <person name="Hashimoto T."/>
            <person name="Horikawa D.D."/>
            <person name="Saito Y."/>
            <person name="Kuwahara H."/>
            <person name="Kozuka-Hata H."/>
            <person name="Shin-I T."/>
            <person name="Minakuchi Y."/>
            <person name="Ohishi K."/>
            <person name="Motoyama A."/>
            <person name="Aizu T."/>
            <person name="Enomoto A."/>
            <person name="Kondo K."/>
            <person name="Tanaka S."/>
            <person name="Hara Y."/>
            <person name="Koshikawa S."/>
            <person name="Sagara H."/>
            <person name="Miura T."/>
            <person name="Yokobori S."/>
            <person name="Miyagawa K."/>
            <person name="Suzuki Y."/>
            <person name="Kubo T."/>
            <person name="Oyama M."/>
            <person name="Kohara Y."/>
            <person name="Fujiyama A."/>
            <person name="Arakawa K."/>
            <person name="Katayama T."/>
            <person name="Toyoda A."/>
            <person name="Kunieda T."/>
        </authorList>
    </citation>
    <scope>NUCLEOTIDE SEQUENCE [LARGE SCALE GENOMIC DNA]</scope>
    <source>
        <strain evidence="1 2">YOKOZUNA-1</strain>
    </source>
</reference>